<evidence type="ECO:0000256" key="4">
    <source>
        <dbReference type="ARBA" id="ARBA00022692"/>
    </source>
</evidence>
<keyword evidence="5" id="KW-1133">Transmembrane helix</keyword>
<dbReference type="InterPro" id="IPR000932">
    <property type="entry name" value="PS_antenna-like"/>
</dbReference>
<keyword evidence="2" id="KW-0148">Chlorophyll</keyword>
<evidence type="ECO:0000313" key="10">
    <source>
        <dbReference type="EMBL" id="KAG6468265.1"/>
    </source>
</evidence>
<dbReference type="SUPFAM" id="SSF161077">
    <property type="entry name" value="Photosystem II antenna protein-like"/>
    <property type="match status" value="1"/>
</dbReference>
<evidence type="ECO:0000256" key="1">
    <source>
        <dbReference type="ARBA" id="ARBA00004141"/>
    </source>
</evidence>
<proteinExistence type="predicted"/>
<gene>
    <name evidence="10" type="ORF">ZIOFF_072838</name>
</gene>
<feature type="signal peptide" evidence="9">
    <location>
        <begin position="1"/>
        <end position="21"/>
    </location>
</feature>
<evidence type="ECO:0000256" key="7">
    <source>
        <dbReference type="ARBA" id="ARBA00023136"/>
    </source>
</evidence>
<keyword evidence="8" id="KW-0604">Photosystem II</keyword>
<keyword evidence="11" id="KW-1185">Reference proteome</keyword>
<dbReference type="Pfam" id="PF00421">
    <property type="entry name" value="PSII"/>
    <property type="match status" value="1"/>
</dbReference>
<keyword evidence="7" id="KW-0472">Membrane</keyword>
<keyword evidence="3" id="KW-0602">Photosynthesis</keyword>
<evidence type="ECO:0000313" key="11">
    <source>
        <dbReference type="Proteomes" id="UP000734854"/>
    </source>
</evidence>
<feature type="chain" id="PRO_5035301952" evidence="9">
    <location>
        <begin position="22"/>
        <end position="78"/>
    </location>
</feature>
<evidence type="ECO:0000256" key="9">
    <source>
        <dbReference type="SAM" id="SignalP"/>
    </source>
</evidence>
<reference evidence="10 11" key="1">
    <citation type="submission" date="2020-08" db="EMBL/GenBank/DDBJ databases">
        <title>Plant Genome Project.</title>
        <authorList>
            <person name="Zhang R.-G."/>
        </authorList>
    </citation>
    <scope>NUCLEOTIDE SEQUENCE [LARGE SCALE GENOMIC DNA]</scope>
    <source>
        <tissue evidence="10">Rhizome</tissue>
    </source>
</reference>
<evidence type="ECO:0000256" key="5">
    <source>
        <dbReference type="ARBA" id="ARBA00022989"/>
    </source>
</evidence>
<evidence type="ECO:0000256" key="2">
    <source>
        <dbReference type="ARBA" id="ARBA00022494"/>
    </source>
</evidence>
<dbReference type="AlphaFoldDB" id="A0A8J5C6D1"/>
<evidence type="ECO:0000256" key="8">
    <source>
        <dbReference type="ARBA" id="ARBA00023276"/>
    </source>
</evidence>
<dbReference type="Proteomes" id="UP000734854">
    <property type="component" value="Unassembled WGS sequence"/>
</dbReference>
<organism evidence="10 11">
    <name type="scientific">Zingiber officinale</name>
    <name type="common">Ginger</name>
    <name type="synonym">Amomum zingiber</name>
    <dbReference type="NCBI Taxonomy" id="94328"/>
    <lineage>
        <taxon>Eukaryota</taxon>
        <taxon>Viridiplantae</taxon>
        <taxon>Streptophyta</taxon>
        <taxon>Embryophyta</taxon>
        <taxon>Tracheophyta</taxon>
        <taxon>Spermatophyta</taxon>
        <taxon>Magnoliopsida</taxon>
        <taxon>Liliopsida</taxon>
        <taxon>Zingiberales</taxon>
        <taxon>Zingiberaceae</taxon>
        <taxon>Zingiber</taxon>
    </lineage>
</organism>
<name>A0A8J5C6D1_ZINOF</name>
<dbReference type="EMBL" id="JACMSC010000022">
    <property type="protein sequence ID" value="KAG6468265.1"/>
    <property type="molecule type" value="Genomic_DNA"/>
</dbReference>
<protein>
    <submittedName>
        <fullName evidence="10">Uncharacterized protein</fullName>
    </submittedName>
</protein>
<dbReference type="GO" id="GO:0009767">
    <property type="term" value="P:photosynthetic electron transport chain"/>
    <property type="evidence" value="ECO:0007669"/>
    <property type="project" value="InterPro"/>
</dbReference>
<comment type="caution">
    <text evidence="10">The sequence shown here is derived from an EMBL/GenBank/DDBJ whole genome shotgun (WGS) entry which is preliminary data.</text>
</comment>
<dbReference type="InterPro" id="IPR036001">
    <property type="entry name" value="PS_II_antenna-like_sf"/>
</dbReference>
<evidence type="ECO:0000256" key="3">
    <source>
        <dbReference type="ARBA" id="ARBA00022531"/>
    </source>
</evidence>
<dbReference type="GO" id="GO:0009523">
    <property type="term" value="C:photosystem II"/>
    <property type="evidence" value="ECO:0007669"/>
    <property type="project" value="UniProtKB-KW"/>
</dbReference>
<keyword evidence="6" id="KW-0157">Chromophore</keyword>
<evidence type="ECO:0000256" key="6">
    <source>
        <dbReference type="ARBA" id="ARBA00022991"/>
    </source>
</evidence>
<accession>A0A8J5C6D1</accession>
<dbReference type="GO" id="GO:0016168">
    <property type="term" value="F:chlorophyll binding"/>
    <property type="evidence" value="ECO:0007669"/>
    <property type="project" value="UniProtKB-KW"/>
</dbReference>
<keyword evidence="4" id="KW-0812">Transmembrane</keyword>
<comment type="subcellular location">
    <subcellularLocation>
        <location evidence="1">Membrane</location>
        <topology evidence="1">Multi-pass membrane protein</topology>
    </subcellularLocation>
</comment>
<sequence length="78" mass="8526">MKTKDWLALVLAHFMLQPVSPAWGAEAFDPFVPGGIASHHIAVAFVVVGTMWDDIVLVGRNLVDWFCEFSLALAANTL</sequence>
<keyword evidence="9" id="KW-0732">Signal</keyword>